<dbReference type="EMBL" id="BIFS01000001">
    <property type="protein sequence ID" value="GCE21362.1"/>
    <property type="molecule type" value="Genomic_DNA"/>
</dbReference>
<evidence type="ECO:0000256" key="1">
    <source>
        <dbReference type="SAM" id="MobiDB-lite"/>
    </source>
</evidence>
<reference evidence="3" key="1">
    <citation type="submission" date="2018-12" db="EMBL/GenBank/DDBJ databases">
        <title>Tengunoibacter tsumagoiensis gen. nov., sp. nov., Dictyobacter kobayashii sp. nov., D. alpinus sp. nov., and D. joshuensis sp. nov. and description of Dictyobacteraceae fam. nov. within the order Ktedonobacterales isolated from Tengu-no-mugimeshi.</title>
        <authorList>
            <person name="Wang C.M."/>
            <person name="Zheng Y."/>
            <person name="Sakai Y."/>
            <person name="Toyoda A."/>
            <person name="Minakuchi Y."/>
            <person name="Abe K."/>
            <person name="Yokota A."/>
            <person name="Yabe S."/>
        </authorList>
    </citation>
    <scope>NUCLEOTIDE SEQUENCE [LARGE SCALE GENOMIC DNA]</scope>
    <source>
        <strain evidence="3">Uno11</strain>
    </source>
</reference>
<evidence type="ECO:0000313" key="3">
    <source>
        <dbReference type="Proteomes" id="UP000287188"/>
    </source>
</evidence>
<evidence type="ECO:0000313" key="2">
    <source>
        <dbReference type="EMBL" id="GCE21362.1"/>
    </source>
</evidence>
<feature type="region of interest" description="Disordered" evidence="1">
    <location>
        <begin position="1"/>
        <end position="21"/>
    </location>
</feature>
<comment type="caution">
    <text evidence="2">The sequence shown here is derived from an EMBL/GenBank/DDBJ whole genome shotgun (WGS) entry which is preliminary data.</text>
</comment>
<accession>A0A402AQI8</accession>
<organism evidence="2 3">
    <name type="scientific">Dictyobacter kobayashii</name>
    <dbReference type="NCBI Taxonomy" id="2014872"/>
    <lineage>
        <taxon>Bacteria</taxon>
        <taxon>Bacillati</taxon>
        <taxon>Chloroflexota</taxon>
        <taxon>Ktedonobacteria</taxon>
        <taxon>Ktedonobacterales</taxon>
        <taxon>Dictyobacteraceae</taxon>
        <taxon>Dictyobacter</taxon>
    </lineage>
</organism>
<name>A0A402AQI8_9CHLR</name>
<sequence length="52" mass="5909">MVQVTGWSSSEDDDERGNKAPDLERWVIRAQQGMRKPLMSCIDTIAILSIFI</sequence>
<gene>
    <name evidence="2" type="ORF">KDK_51620</name>
</gene>
<dbReference type="Proteomes" id="UP000287188">
    <property type="component" value="Unassembled WGS sequence"/>
</dbReference>
<dbReference type="AlphaFoldDB" id="A0A402AQI8"/>
<protein>
    <submittedName>
        <fullName evidence="2">Uncharacterized protein</fullName>
    </submittedName>
</protein>
<keyword evidence="3" id="KW-1185">Reference proteome</keyword>
<proteinExistence type="predicted"/>